<dbReference type="PROSITE" id="PS50109">
    <property type="entry name" value="HIS_KIN"/>
    <property type="match status" value="1"/>
</dbReference>
<dbReference type="SMART" id="SM00387">
    <property type="entry name" value="HATPase_c"/>
    <property type="match status" value="1"/>
</dbReference>
<evidence type="ECO:0000256" key="2">
    <source>
        <dbReference type="ARBA" id="ARBA00004370"/>
    </source>
</evidence>
<dbReference type="Gene3D" id="3.30.565.10">
    <property type="entry name" value="Histidine kinase-like ATPase, C-terminal domain"/>
    <property type="match status" value="1"/>
</dbReference>
<keyword evidence="5" id="KW-0808">Transferase</keyword>
<dbReference type="InterPro" id="IPR004358">
    <property type="entry name" value="Sig_transdc_His_kin-like_C"/>
</dbReference>
<keyword evidence="8" id="KW-0812">Transmembrane</keyword>
<dbReference type="EMBL" id="JAOQJR010000001">
    <property type="protein sequence ID" value="MCU6737285.1"/>
    <property type="molecule type" value="Genomic_DNA"/>
</dbReference>
<keyword evidence="8" id="KW-0472">Membrane</keyword>
<protein>
    <recommendedName>
        <fullName evidence="3">histidine kinase</fullName>
        <ecNumber evidence="3">2.7.13.3</ecNumber>
    </recommendedName>
</protein>
<evidence type="ECO:0000256" key="4">
    <source>
        <dbReference type="ARBA" id="ARBA00022553"/>
    </source>
</evidence>
<dbReference type="Pfam" id="PF02518">
    <property type="entry name" value="HATPase_c"/>
    <property type="match status" value="1"/>
</dbReference>
<keyword evidence="7" id="KW-0902">Two-component regulatory system</keyword>
<evidence type="ECO:0000313" key="11">
    <source>
        <dbReference type="Proteomes" id="UP001208364"/>
    </source>
</evidence>
<evidence type="ECO:0000256" key="5">
    <source>
        <dbReference type="ARBA" id="ARBA00022679"/>
    </source>
</evidence>
<dbReference type="InterPro" id="IPR003661">
    <property type="entry name" value="HisK_dim/P_dom"/>
</dbReference>
<dbReference type="PRINTS" id="PR00344">
    <property type="entry name" value="BCTRLSENSOR"/>
</dbReference>
<keyword evidence="8" id="KW-1133">Transmembrane helix</keyword>
<comment type="catalytic activity">
    <reaction evidence="1">
        <text>ATP + protein L-histidine = ADP + protein N-phospho-L-histidine.</text>
        <dbReference type="EC" id="2.7.13.3"/>
    </reaction>
</comment>
<dbReference type="Pfam" id="PF00512">
    <property type="entry name" value="HisKA"/>
    <property type="match status" value="1"/>
</dbReference>
<accession>A0ABT2SRS9</accession>
<organism evidence="10 11">
    <name type="scientific">[Clostridium] ammoniilyticum</name>
    <dbReference type="NCBI Taxonomy" id="2981784"/>
    <lineage>
        <taxon>Bacteria</taxon>
        <taxon>Bacillati</taxon>
        <taxon>Bacillota</taxon>
        <taxon>Erysipelotrichia</taxon>
        <taxon>Erysipelotrichales</taxon>
        <taxon>Coprobacillaceae</taxon>
        <taxon>Faecalibacillus</taxon>
    </lineage>
</organism>
<dbReference type="SMART" id="SM00388">
    <property type="entry name" value="HisKA"/>
    <property type="match status" value="1"/>
</dbReference>
<feature type="transmembrane region" description="Helical" evidence="8">
    <location>
        <begin position="35"/>
        <end position="50"/>
    </location>
</feature>
<comment type="subcellular location">
    <subcellularLocation>
        <location evidence="2">Membrane</location>
    </subcellularLocation>
</comment>
<evidence type="ECO:0000256" key="1">
    <source>
        <dbReference type="ARBA" id="ARBA00000085"/>
    </source>
</evidence>
<dbReference type="SUPFAM" id="SSF47384">
    <property type="entry name" value="Homodimeric domain of signal transducing histidine kinase"/>
    <property type="match status" value="1"/>
</dbReference>
<evidence type="ECO:0000256" key="3">
    <source>
        <dbReference type="ARBA" id="ARBA00012438"/>
    </source>
</evidence>
<feature type="domain" description="Histidine kinase" evidence="9">
    <location>
        <begin position="117"/>
        <end position="313"/>
    </location>
</feature>
<evidence type="ECO:0000256" key="8">
    <source>
        <dbReference type="SAM" id="Phobius"/>
    </source>
</evidence>
<dbReference type="InterPro" id="IPR050351">
    <property type="entry name" value="BphY/WalK/GraS-like"/>
</dbReference>
<keyword evidence="11" id="KW-1185">Reference proteome</keyword>
<feature type="transmembrane region" description="Helical" evidence="8">
    <location>
        <begin position="12"/>
        <end position="29"/>
    </location>
</feature>
<dbReference type="SUPFAM" id="SSF55874">
    <property type="entry name" value="ATPase domain of HSP90 chaperone/DNA topoisomerase II/histidine kinase"/>
    <property type="match status" value="1"/>
</dbReference>
<dbReference type="InterPro" id="IPR036097">
    <property type="entry name" value="HisK_dim/P_sf"/>
</dbReference>
<evidence type="ECO:0000256" key="7">
    <source>
        <dbReference type="ARBA" id="ARBA00023012"/>
    </source>
</evidence>
<dbReference type="RefSeq" id="WP_147579551.1">
    <property type="nucleotide sequence ID" value="NZ_JAOQJR010000001.1"/>
</dbReference>
<dbReference type="InterPro" id="IPR003594">
    <property type="entry name" value="HATPase_dom"/>
</dbReference>
<evidence type="ECO:0000313" key="10">
    <source>
        <dbReference type="EMBL" id="MCU6737285.1"/>
    </source>
</evidence>
<gene>
    <name evidence="10" type="ORF">OCV55_01125</name>
</gene>
<dbReference type="CDD" id="cd00082">
    <property type="entry name" value="HisKA"/>
    <property type="match status" value="1"/>
</dbReference>
<dbReference type="EC" id="2.7.13.3" evidence="3"/>
<name>A0ABT2SRS9_9FIRM</name>
<evidence type="ECO:0000256" key="6">
    <source>
        <dbReference type="ARBA" id="ARBA00022777"/>
    </source>
</evidence>
<keyword evidence="6 10" id="KW-0418">Kinase</keyword>
<sequence>MEDIKKEKNIHMYFMVSIVLAMFMEIYAFLMRLNLLNIFIFISFIFYLWNQNHKKKQVNYLIQCCDAIIEQKDFSIIDGESKESLLSNKLYVLNKRYHQSLKAVKKEQLKLKDYIEDISHQLKTPITSIRIQTELLLEENQNKKLYSIEHQIQRIQLLVNDLQTIALLDSHNIQYCFKEYDLQTLIDEIEEDLDYLNPQIHLNKNIKVLCDEKWFIEALENIIKNCLEKNSTPLSIFAYENETTLKMMIQDQGNGFKKKDLPFLFQRFYRGENSKGTGLGLYIAKEIIEAHHGFMKAYNQQGACFEIVLPQMKMKKKI</sequence>
<dbReference type="PANTHER" id="PTHR45453:SF1">
    <property type="entry name" value="PHOSPHATE REGULON SENSOR PROTEIN PHOR"/>
    <property type="match status" value="1"/>
</dbReference>
<keyword evidence="4" id="KW-0597">Phosphoprotein</keyword>
<dbReference type="GO" id="GO:0016301">
    <property type="term" value="F:kinase activity"/>
    <property type="evidence" value="ECO:0007669"/>
    <property type="project" value="UniProtKB-KW"/>
</dbReference>
<dbReference type="InterPro" id="IPR005467">
    <property type="entry name" value="His_kinase_dom"/>
</dbReference>
<reference evidence="10 11" key="1">
    <citation type="journal article" date="2021" name="ISME Commun">
        <title>Automated analysis of genomic sequences facilitates high-throughput and comprehensive description of bacteria.</title>
        <authorList>
            <person name="Hitch T.C.A."/>
        </authorList>
    </citation>
    <scope>NUCLEOTIDE SEQUENCE [LARGE SCALE GENOMIC DNA]</scope>
    <source>
        <strain evidence="10 11">H4_15</strain>
    </source>
</reference>
<dbReference type="Gene3D" id="1.10.287.130">
    <property type="match status" value="1"/>
</dbReference>
<dbReference type="Proteomes" id="UP001208364">
    <property type="component" value="Unassembled WGS sequence"/>
</dbReference>
<comment type="caution">
    <text evidence="10">The sequence shown here is derived from an EMBL/GenBank/DDBJ whole genome shotgun (WGS) entry which is preliminary data.</text>
</comment>
<proteinExistence type="predicted"/>
<evidence type="ECO:0000259" key="9">
    <source>
        <dbReference type="PROSITE" id="PS50109"/>
    </source>
</evidence>
<dbReference type="InterPro" id="IPR036890">
    <property type="entry name" value="HATPase_C_sf"/>
</dbReference>
<dbReference type="PANTHER" id="PTHR45453">
    <property type="entry name" value="PHOSPHATE REGULON SENSOR PROTEIN PHOR"/>
    <property type="match status" value="1"/>
</dbReference>